<protein>
    <recommendedName>
        <fullName evidence="4">ResB-like domain-containing protein</fullName>
    </recommendedName>
</protein>
<feature type="transmembrane region" description="Helical" evidence="1">
    <location>
        <begin position="191"/>
        <end position="211"/>
    </location>
</feature>
<evidence type="ECO:0000256" key="1">
    <source>
        <dbReference type="SAM" id="Phobius"/>
    </source>
</evidence>
<proteinExistence type="predicted"/>
<gene>
    <name evidence="2" type="ORF">BXT84_05360</name>
</gene>
<dbReference type="Proteomes" id="UP000325292">
    <property type="component" value="Chromosome"/>
</dbReference>
<keyword evidence="3" id="KW-1185">Reference proteome</keyword>
<reference evidence="2 3" key="1">
    <citation type="journal article" date="2019" name="Sci. Rep.">
        <title>Sulfobacillus thermotolerans: new insights into resistance and metabolic capacities of acidophilic chemolithotrophs.</title>
        <authorList>
            <person name="Panyushkina A.E."/>
            <person name="Babenko V.V."/>
            <person name="Nikitina A.S."/>
            <person name="Selezneva O.V."/>
            <person name="Tsaplina I.A."/>
            <person name="Letarova M.A."/>
            <person name="Kostryukova E.S."/>
            <person name="Letarov A.V."/>
        </authorList>
    </citation>
    <scope>NUCLEOTIDE SEQUENCE [LARGE SCALE GENOMIC DNA]</scope>
    <source>
        <strain evidence="2 3">Kr1</strain>
    </source>
</reference>
<evidence type="ECO:0000313" key="2">
    <source>
        <dbReference type="EMBL" id="AUW93447.1"/>
    </source>
</evidence>
<keyword evidence="1" id="KW-0472">Membrane</keyword>
<evidence type="ECO:0000313" key="3">
    <source>
        <dbReference type="Proteomes" id="UP000325292"/>
    </source>
</evidence>
<organism evidence="2 3">
    <name type="scientific">Sulfobacillus thermotolerans</name>
    <dbReference type="NCBI Taxonomy" id="338644"/>
    <lineage>
        <taxon>Bacteria</taxon>
        <taxon>Bacillati</taxon>
        <taxon>Bacillota</taxon>
        <taxon>Clostridia</taxon>
        <taxon>Eubacteriales</taxon>
        <taxon>Clostridiales Family XVII. Incertae Sedis</taxon>
        <taxon>Sulfobacillus</taxon>
    </lineage>
</organism>
<keyword evidence="1" id="KW-1133">Transmembrane helix</keyword>
<keyword evidence="1" id="KW-0812">Transmembrane</keyword>
<evidence type="ECO:0008006" key="4">
    <source>
        <dbReference type="Google" id="ProtNLM"/>
    </source>
</evidence>
<accession>A0ABN5GY64</accession>
<sequence length="272" mass="29865">MYKRWVLVIIGLLGVALPVRNAWAQSSPSIRMEMLVLLPERGRLAVYEQITWATRVRDPVIGILPQAQAIHTSTRASVEPGGILAMQGHSLQASARYDVPWNGRSGQYRLPAMSSIGTVALLIPQGLRAPAVLNPTWVLKERGKIPGVANGPVFKEYITTMVSAGESVPIVLEGKGEVGPTMSFQPQGPRWAMPTLSGLMMGLMVGVVLIVKRWRPVPSGQESGLADWDRLLRELAVLEAAHSRREVPRDFYEAERKELRHALAQSRGNLDG</sequence>
<dbReference type="EMBL" id="CP019454">
    <property type="protein sequence ID" value="AUW93447.1"/>
    <property type="molecule type" value="Genomic_DNA"/>
</dbReference>
<name>A0ABN5GY64_9FIRM</name>